<feature type="transmembrane region" description="Helical" evidence="1">
    <location>
        <begin position="32"/>
        <end position="51"/>
    </location>
</feature>
<dbReference type="SUPFAM" id="SSF52833">
    <property type="entry name" value="Thioredoxin-like"/>
    <property type="match status" value="1"/>
</dbReference>
<dbReference type="Gene3D" id="3.40.30.10">
    <property type="entry name" value="Glutaredoxin"/>
    <property type="match status" value="1"/>
</dbReference>
<evidence type="ECO:0000313" key="2">
    <source>
        <dbReference type="EMBL" id="QIR13735.1"/>
    </source>
</evidence>
<dbReference type="Pfam" id="PF13899">
    <property type="entry name" value="Thioredoxin_7"/>
    <property type="match status" value="1"/>
</dbReference>
<dbReference type="PANTHER" id="PTHR32234">
    <property type="entry name" value="THIOL:DISULFIDE INTERCHANGE PROTEIN DSBD"/>
    <property type="match status" value="1"/>
</dbReference>
<keyword evidence="1" id="KW-0812">Transmembrane</keyword>
<dbReference type="AlphaFoldDB" id="A0A6G9QI38"/>
<sequence length="176" mass="19495">MTFVPILLLILFFCAIVGLLIAKAKGHKIPVTVIFTLGFFALCMAGIVTFIKNGENYDAYLYQHWQPIAPDKIQPLVAQGYIVVVDIQADWCLPCQANKANVWHREPMVNTLAADNIVLMRGDLTYPDPVVESYLASQQAQGTPFNKIYGPANPQGIALPKQLDISDVYKVLSVMN</sequence>
<gene>
    <name evidence="2" type="ORF">HBH39_03830</name>
</gene>
<evidence type="ECO:0000256" key="1">
    <source>
        <dbReference type="SAM" id="Phobius"/>
    </source>
</evidence>
<dbReference type="CDD" id="cd02953">
    <property type="entry name" value="DsbDgamma"/>
    <property type="match status" value="1"/>
</dbReference>
<keyword evidence="1" id="KW-1133">Transmembrane helix</keyword>
<dbReference type="RefSeq" id="WP_167675764.1">
    <property type="nucleotide sequence ID" value="NZ_CP050313.1"/>
</dbReference>
<organism evidence="2 3">
    <name type="scientific">Shewanella aestuarii</name>
    <dbReference type="NCBI Taxonomy" id="1028752"/>
    <lineage>
        <taxon>Bacteria</taxon>
        <taxon>Pseudomonadati</taxon>
        <taxon>Pseudomonadota</taxon>
        <taxon>Gammaproteobacteria</taxon>
        <taxon>Alteromonadales</taxon>
        <taxon>Shewanellaceae</taxon>
        <taxon>Shewanella</taxon>
    </lineage>
</organism>
<evidence type="ECO:0000313" key="3">
    <source>
        <dbReference type="Proteomes" id="UP000502608"/>
    </source>
</evidence>
<keyword evidence="3" id="KW-1185">Reference proteome</keyword>
<dbReference type="EMBL" id="CP050313">
    <property type="protein sequence ID" value="QIR13735.1"/>
    <property type="molecule type" value="Genomic_DNA"/>
</dbReference>
<name>A0A6G9QI38_9GAMM</name>
<keyword evidence="1" id="KW-0472">Membrane</keyword>
<dbReference type="InterPro" id="IPR036249">
    <property type="entry name" value="Thioredoxin-like_sf"/>
</dbReference>
<dbReference type="GO" id="GO:0045454">
    <property type="term" value="P:cell redox homeostasis"/>
    <property type="evidence" value="ECO:0007669"/>
    <property type="project" value="TreeGrafter"/>
</dbReference>
<protein>
    <submittedName>
        <fullName evidence="2">Thiol:disulfide interchange protein</fullName>
    </submittedName>
</protein>
<dbReference type="Proteomes" id="UP000502608">
    <property type="component" value="Chromosome"/>
</dbReference>
<reference evidence="2 3" key="1">
    <citation type="submission" date="2020-03" db="EMBL/GenBank/DDBJ databases">
        <title>Complete genome sequence of Shewanella sp.</title>
        <authorList>
            <person name="Kim Y.-S."/>
            <person name="Kim S.-J."/>
            <person name="Jung H.-K."/>
            <person name="Kim K.-H."/>
        </authorList>
    </citation>
    <scope>NUCLEOTIDE SEQUENCE [LARGE SCALE GENOMIC DNA]</scope>
    <source>
        <strain evidence="2 3">PN3F2</strain>
    </source>
</reference>
<dbReference type="PANTHER" id="PTHR32234:SF3">
    <property type="entry name" value="SUPPRESSION OF COPPER SENSITIVITY PROTEIN"/>
    <property type="match status" value="1"/>
</dbReference>
<dbReference type="KEGG" id="saes:HBH39_03830"/>
<accession>A0A6G9QI38</accession>
<proteinExistence type="predicted"/>
<dbReference type="InterPro" id="IPR035671">
    <property type="entry name" value="DsbD_gamma"/>
</dbReference>
<dbReference type="GO" id="GO:0015035">
    <property type="term" value="F:protein-disulfide reductase activity"/>
    <property type="evidence" value="ECO:0007669"/>
    <property type="project" value="TreeGrafter"/>
</dbReference>